<dbReference type="SMART" id="SM00869">
    <property type="entry name" value="Autotransporter"/>
    <property type="match status" value="1"/>
</dbReference>
<feature type="domain" description="Autotransporter" evidence="1">
    <location>
        <begin position="810"/>
        <end position="1083"/>
    </location>
</feature>
<dbReference type="SUPFAM" id="SSF103515">
    <property type="entry name" value="Autotransporter"/>
    <property type="match status" value="1"/>
</dbReference>
<dbReference type="AlphaFoldDB" id="A0A9W6GIW4"/>
<accession>A0A9W6GIW4</accession>
<dbReference type="InterPro" id="IPR005546">
    <property type="entry name" value="Autotransporte_beta"/>
</dbReference>
<evidence type="ECO:0000313" key="3">
    <source>
        <dbReference type="Proteomes" id="UP001144471"/>
    </source>
</evidence>
<keyword evidence="3" id="KW-1185">Reference proteome</keyword>
<dbReference type="Gene3D" id="2.40.128.130">
    <property type="entry name" value="Autotransporter beta-domain"/>
    <property type="match status" value="1"/>
</dbReference>
<name>A0A9W6GIW4_9FUSO</name>
<evidence type="ECO:0000313" key="2">
    <source>
        <dbReference type="EMBL" id="GLI54985.1"/>
    </source>
</evidence>
<sequence length="1083" mass="117108">MKMKSILFLAALIVTSSKISYSTEIGEGTKVIVDNEGNPQLLEREGLKNTNPGQELVNKGEIFVEGTHPSHNSNLAAIRATDKSHVKNIGIINIESYGGGMGIVADDSTVENIGTMKIEGENNIGIYGGNGSNIENSGEIDITEYSRNVAAMESHGGRSTNSGKIIVGGSMSQGMVGFSDANQKNTGEITVSGTNSAAIEGKGDSKSFNEGIIRSDAYQGRGMISYEGSQLENSGEIIMEGYRNYGIVSDNKSGNPSLNNAVNNGTIHMKGDFGVGLTGIGINEVQNNGTILMEGSEGTAVTYTNVNEVKNDGEIIIKGNGNWAFAVDEVKDSEVKSVGKVSIIDSTNSGAIEVKNNIQKGIVEGDVDVKNGSGIAVISVENTGEAINRGNINIVDGSSNFGIHSEDGKKTINEKLISLGGKGGAAIYNPGGEFIQNKGEIVIKGEGQTGIYYENEDAGLINTGEIVVKGNGNQAFDVNPDDNTVVKSVGNVRIDEEGSNSMAAYARYNIKKAINEGSIKIHGKNSSGLVGLDGTTLVNTGTIFVDTEESYGIQAINDAKVINEGHISNTAEDGVAIYMGVEDSELYMDTKSSVRGRVYSAGGVGTFYGTNTDNSSDIHKLNYDLVNFSHLDLKEGAFEIGNNIVLKAPEKDTLKEDHRSTADYEGTLLISEGSELTMQVGVNDGLSSTIHAKELKIDGKLNYMPIDRVYVTEADEIVIPNIFTEEEITGVSDESVGVINVVEGWTGDYRLSSDKTDLSLVLKRSEEGKYLPDSYYDGVFNYPHSYLDIKNVNEVAHTTDSFKAIDKIHNAEIPYLFQMEAVGGSGNFDGGDGKGKFDYDRYGSSVKFHHKISEDVLYELGFSFIDTSLKYRHSSKESMESYILNGSLVRRIDEFKVGGYLATSINTHDLKRGVTGKDIGLEADYDSYVSKGGVSLGHEYRSNKNTVYNSYIDLGVVYQHTPGYKEDGDYYYAMDIDKNETLTPVLNLGVEQIKRNKNIRTKLGGRVNYYFGDPMESREGYYVFKPDVKYDVEPVDMPAITFAFDLGIEADLSDRFSVFLNGGAEVGRDLWEASGKVGMTYEF</sequence>
<gene>
    <name evidence="2" type="ORF">PM10SUCC1_05000</name>
</gene>
<comment type="caution">
    <text evidence="2">The sequence shown here is derived from an EMBL/GenBank/DDBJ whole genome shotgun (WGS) entry which is preliminary data.</text>
</comment>
<proteinExistence type="predicted"/>
<dbReference type="PROSITE" id="PS51208">
    <property type="entry name" value="AUTOTRANSPORTER"/>
    <property type="match status" value="1"/>
</dbReference>
<reference evidence="2" key="1">
    <citation type="submission" date="2022-12" db="EMBL/GenBank/DDBJ databases">
        <title>Reference genome sequencing for broad-spectrum identification of bacterial and archaeal isolates by mass spectrometry.</title>
        <authorList>
            <person name="Sekiguchi Y."/>
            <person name="Tourlousse D.M."/>
        </authorList>
    </citation>
    <scope>NUCLEOTIDE SEQUENCE</scope>
    <source>
        <strain evidence="2">10succ1</strain>
    </source>
</reference>
<dbReference type="Proteomes" id="UP001144471">
    <property type="component" value="Unassembled WGS sequence"/>
</dbReference>
<organism evidence="2 3">
    <name type="scientific">Propionigenium maris DSM 9537</name>
    <dbReference type="NCBI Taxonomy" id="1123000"/>
    <lineage>
        <taxon>Bacteria</taxon>
        <taxon>Fusobacteriati</taxon>
        <taxon>Fusobacteriota</taxon>
        <taxon>Fusobacteriia</taxon>
        <taxon>Fusobacteriales</taxon>
        <taxon>Fusobacteriaceae</taxon>
        <taxon>Propionigenium</taxon>
    </lineage>
</organism>
<dbReference type="Pfam" id="PF03797">
    <property type="entry name" value="Autotransporter"/>
    <property type="match status" value="1"/>
</dbReference>
<protein>
    <recommendedName>
        <fullName evidence="1">Autotransporter domain-containing protein</fullName>
    </recommendedName>
</protein>
<evidence type="ECO:0000259" key="1">
    <source>
        <dbReference type="PROSITE" id="PS51208"/>
    </source>
</evidence>
<dbReference type="InterPro" id="IPR036709">
    <property type="entry name" value="Autotransporte_beta_dom_sf"/>
</dbReference>
<dbReference type="EMBL" id="BSDY01000002">
    <property type="protein sequence ID" value="GLI54985.1"/>
    <property type="molecule type" value="Genomic_DNA"/>
</dbReference>